<evidence type="ECO:0000256" key="1">
    <source>
        <dbReference type="SAM" id="MobiDB-lite"/>
    </source>
</evidence>
<sequence>MKILPPETTLSEASFSVTEPPKSKEVTSPILVAEEVRFKEVTSPILAAKEVRYRAPSPLDLSARTALRARQAFLVARALGTVPNVFITINVTCLPLYKSPADIGAASDHAFKNLDNLFRLAGITPTYIAIPERPKNKGTGYHWHSLVYIDRQRLDDACFRIEDRFRDLCGISVADWNARKAGNFAEGDCRRLPIHISTNQTHAEILTARRVGLSVAEAETKLVYSCKTVTGTALASINGILLPLSEHRADPDNHLPEYQASADRPGRRIRMSNNLNRSAAKKAGFTTEEDLAADLGWMDSAERARRASRPVTAIMPMSYADTREHYTYARSHLLPDDDFGILPDL</sequence>
<name>A0A6M8HQV9_9PROT</name>
<dbReference type="KEGG" id="lck:HN018_13175"/>
<organism evidence="2 3">
    <name type="scientific">Lichenicola cladoniae</name>
    <dbReference type="NCBI Taxonomy" id="1484109"/>
    <lineage>
        <taxon>Bacteria</taxon>
        <taxon>Pseudomonadati</taxon>
        <taxon>Pseudomonadota</taxon>
        <taxon>Alphaproteobacteria</taxon>
        <taxon>Acetobacterales</taxon>
        <taxon>Acetobacteraceae</taxon>
        <taxon>Lichenicola</taxon>
    </lineage>
</organism>
<evidence type="ECO:0000313" key="3">
    <source>
        <dbReference type="Proteomes" id="UP000500767"/>
    </source>
</evidence>
<dbReference type="RefSeq" id="WP_171836584.1">
    <property type="nucleotide sequence ID" value="NZ_CP053708.1"/>
</dbReference>
<reference evidence="2 3" key="1">
    <citation type="journal article" date="2014" name="World J. Microbiol. Biotechnol.">
        <title>Biodiversity and physiological characteristics of Antarctic and Arctic lichens-associated bacteria.</title>
        <authorList>
            <person name="Lee Y.M."/>
            <person name="Kim E.H."/>
            <person name="Lee H.K."/>
            <person name="Hong S.G."/>
        </authorList>
    </citation>
    <scope>NUCLEOTIDE SEQUENCE [LARGE SCALE GENOMIC DNA]</scope>
    <source>
        <strain evidence="2 3">PAMC 26569</strain>
    </source>
</reference>
<protein>
    <submittedName>
        <fullName evidence="2">Uncharacterized protein</fullName>
    </submittedName>
</protein>
<dbReference type="Proteomes" id="UP000500767">
    <property type="component" value="Chromosome"/>
</dbReference>
<keyword evidence="3" id="KW-1185">Reference proteome</keyword>
<dbReference type="EMBL" id="CP053708">
    <property type="protein sequence ID" value="QKE90863.1"/>
    <property type="molecule type" value="Genomic_DNA"/>
</dbReference>
<dbReference type="AlphaFoldDB" id="A0A6M8HQV9"/>
<feature type="region of interest" description="Disordered" evidence="1">
    <location>
        <begin position="1"/>
        <end position="21"/>
    </location>
</feature>
<evidence type="ECO:0000313" key="2">
    <source>
        <dbReference type="EMBL" id="QKE90863.1"/>
    </source>
</evidence>
<accession>A0A6M8HQV9</accession>
<feature type="compositionally biased region" description="Polar residues" evidence="1">
    <location>
        <begin position="8"/>
        <end position="17"/>
    </location>
</feature>
<proteinExistence type="predicted"/>
<gene>
    <name evidence="2" type="ORF">HN018_13175</name>
</gene>